<evidence type="ECO:0000256" key="3">
    <source>
        <dbReference type="ARBA" id="ARBA00022801"/>
    </source>
</evidence>
<comment type="caution">
    <text evidence="5">The sequence shown here is derived from an EMBL/GenBank/DDBJ whole genome shotgun (WGS) entry which is preliminary data.</text>
</comment>
<dbReference type="GO" id="GO:0005829">
    <property type="term" value="C:cytosol"/>
    <property type="evidence" value="ECO:0007669"/>
    <property type="project" value="TreeGrafter"/>
</dbReference>
<dbReference type="InterPro" id="IPR051607">
    <property type="entry name" value="Metallo-dep_hydrolases"/>
</dbReference>
<organism evidence="5 6">
    <name type="scientific">Lasiodiplodia theobromae</name>
    <dbReference type="NCBI Taxonomy" id="45133"/>
    <lineage>
        <taxon>Eukaryota</taxon>
        <taxon>Fungi</taxon>
        <taxon>Dikarya</taxon>
        <taxon>Ascomycota</taxon>
        <taxon>Pezizomycotina</taxon>
        <taxon>Dothideomycetes</taxon>
        <taxon>Dothideomycetes incertae sedis</taxon>
        <taxon>Botryosphaeriales</taxon>
        <taxon>Botryosphaeriaceae</taxon>
        <taxon>Lasiodiplodia</taxon>
    </lineage>
</organism>
<name>A0A8H7IS06_9PEZI</name>
<protein>
    <submittedName>
        <fullName evidence="5">Guanine deaminase protein</fullName>
    </submittedName>
</protein>
<dbReference type="PANTHER" id="PTHR11271:SF6">
    <property type="entry name" value="GUANINE DEAMINASE"/>
    <property type="match status" value="1"/>
</dbReference>
<dbReference type="GO" id="GO:0008270">
    <property type="term" value="F:zinc ion binding"/>
    <property type="evidence" value="ECO:0007669"/>
    <property type="project" value="TreeGrafter"/>
</dbReference>
<gene>
    <name evidence="5" type="ORF">BFW01_g1846</name>
</gene>
<comment type="cofactor">
    <cofactor evidence="1">
        <name>Zn(2+)</name>
        <dbReference type="ChEBI" id="CHEBI:29105"/>
    </cofactor>
</comment>
<dbReference type="InterPro" id="IPR032466">
    <property type="entry name" value="Metal_Hydrolase"/>
</dbReference>
<keyword evidence="4" id="KW-0862">Zinc</keyword>
<dbReference type="PANTHER" id="PTHR11271">
    <property type="entry name" value="GUANINE DEAMINASE"/>
    <property type="match status" value="1"/>
</dbReference>
<proteinExistence type="predicted"/>
<accession>A0A8H7IS06</accession>
<evidence type="ECO:0000313" key="6">
    <source>
        <dbReference type="Proteomes" id="UP000627934"/>
    </source>
</evidence>
<keyword evidence="3" id="KW-0378">Hydrolase</keyword>
<dbReference type="EMBL" id="MDYX01000047">
    <property type="protein sequence ID" value="KAF9630974.1"/>
    <property type="molecule type" value="Genomic_DNA"/>
</dbReference>
<dbReference type="Gene3D" id="3.20.20.140">
    <property type="entry name" value="Metal-dependent hydrolases"/>
    <property type="match status" value="1"/>
</dbReference>
<evidence type="ECO:0000256" key="4">
    <source>
        <dbReference type="ARBA" id="ARBA00022833"/>
    </source>
</evidence>
<dbReference type="GO" id="GO:0046098">
    <property type="term" value="P:guanine metabolic process"/>
    <property type="evidence" value="ECO:0007669"/>
    <property type="project" value="TreeGrafter"/>
</dbReference>
<evidence type="ECO:0000256" key="1">
    <source>
        <dbReference type="ARBA" id="ARBA00001947"/>
    </source>
</evidence>
<evidence type="ECO:0000313" key="5">
    <source>
        <dbReference type="EMBL" id="KAF9630974.1"/>
    </source>
</evidence>
<dbReference type="AlphaFoldDB" id="A0A8H7IS06"/>
<keyword evidence="2" id="KW-0479">Metal-binding</keyword>
<dbReference type="SUPFAM" id="SSF51556">
    <property type="entry name" value="Metallo-dependent hydrolases"/>
    <property type="match status" value="1"/>
</dbReference>
<reference evidence="5" key="2">
    <citation type="journal article" date="2018" name="DNA Res.">
        <title>Comparative genome and transcriptome analyses reveal adaptations to opportunistic infections in woody plant degrading pathogens of Botryosphaeriaceae.</title>
        <authorList>
            <person name="Yan J.Y."/>
            <person name="Zhao W.S."/>
            <person name="Chen Z."/>
            <person name="Xing Q.K."/>
            <person name="Zhang W."/>
            <person name="Chethana K.W.T."/>
            <person name="Xue M.F."/>
            <person name="Xu J.P."/>
            <person name="Phillips A.J.L."/>
            <person name="Wang Y."/>
            <person name="Liu J.H."/>
            <person name="Liu M."/>
            <person name="Zhou Y."/>
            <person name="Jayawardena R.S."/>
            <person name="Manawasinghe I.S."/>
            <person name="Huang J.B."/>
            <person name="Qiao G.H."/>
            <person name="Fu C.Y."/>
            <person name="Guo F.F."/>
            <person name="Dissanayake A.J."/>
            <person name="Peng Y.L."/>
            <person name="Hyde K.D."/>
            <person name="Li X.H."/>
        </authorList>
    </citation>
    <scope>NUCLEOTIDE SEQUENCE</scope>
    <source>
        <strain evidence="5">CSS-01s</strain>
    </source>
</reference>
<dbReference type="GO" id="GO:0008892">
    <property type="term" value="F:guanine deaminase activity"/>
    <property type="evidence" value="ECO:0007669"/>
    <property type="project" value="TreeGrafter"/>
</dbReference>
<reference evidence="5" key="1">
    <citation type="submission" date="2016-08" db="EMBL/GenBank/DDBJ databases">
        <authorList>
            <person name="Yan J."/>
        </authorList>
    </citation>
    <scope>NUCLEOTIDE SEQUENCE</scope>
    <source>
        <strain evidence="5">CSS-01s</strain>
    </source>
</reference>
<dbReference type="Proteomes" id="UP000627934">
    <property type="component" value="Unassembled WGS sequence"/>
</dbReference>
<evidence type="ECO:0000256" key="2">
    <source>
        <dbReference type="ARBA" id="ARBA00022723"/>
    </source>
</evidence>
<sequence length="86" mass="9649">MSDLFNARRVYSRCVSRALAHGTKAAAYHVALDVEATKLLADICLAKGQRALVGRVCIDSNICPEWYRDESPHNVIRKSKEVVEYV</sequence>